<feature type="region of interest" description="Disordered" evidence="1">
    <location>
        <begin position="1"/>
        <end position="20"/>
    </location>
</feature>
<proteinExistence type="predicted"/>
<accession>A0A2P2QJW9</accession>
<sequence length="20" mass="2450">MMMIRKPTRERLTSDVKNSR</sequence>
<protein>
    <submittedName>
        <fullName evidence="2">Uncharacterized protein</fullName>
    </submittedName>
</protein>
<dbReference type="EMBL" id="GGEC01086750">
    <property type="protein sequence ID" value="MBX67234.1"/>
    <property type="molecule type" value="Transcribed_RNA"/>
</dbReference>
<evidence type="ECO:0000256" key="1">
    <source>
        <dbReference type="SAM" id="MobiDB-lite"/>
    </source>
</evidence>
<evidence type="ECO:0000313" key="2">
    <source>
        <dbReference type="EMBL" id="MBX67234.1"/>
    </source>
</evidence>
<reference evidence="2" key="1">
    <citation type="submission" date="2018-02" db="EMBL/GenBank/DDBJ databases">
        <title>Rhizophora mucronata_Transcriptome.</title>
        <authorList>
            <person name="Meera S.P."/>
            <person name="Sreeshan A."/>
            <person name="Augustine A."/>
        </authorList>
    </citation>
    <scope>NUCLEOTIDE SEQUENCE</scope>
    <source>
        <tissue evidence="2">Leaf</tissue>
    </source>
</reference>
<dbReference type="AlphaFoldDB" id="A0A2P2QJW9"/>
<name>A0A2P2QJW9_RHIMU</name>
<organism evidence="2">
    <name type="scientific">Rhizophora mucronata</name>
    <name type="common">Asiatic mangrove</name>
    <dbReference type="NCBI Taxonomy" id="61149"/>
    <lineage>
        <taxon>Eukaryota</taxon>
        <taxon>Viridiplantae</taxon>
        <taxon>Streptophyta</taxon>
        <taxon>Embryophyta</taxon>
        <taxon>Tracheophyta</taxon>
        <taxon>Spermatophyta</taxon>
        <taxon>Magnoliopsida</taxon>
        <taxon>eudicotyledons</taxon>
        <taxon>Gunneridae</taxon>
        <taxon>Pentapetalae</taxon>
        <taxon>rosids</taxon>
        <taxon>fabids</taxon>
        <taxon>Malpighiales</taxon>
        <taxon>Rhizophoraceae</taxon>
        <taxon>Rhizophora</taxon>
    </lineage>
</organism>
<feature type="compositionally biased region" description="Basic and acidic residues" evidence="1">
    <location>
        <begin position="7"/>
        <end position="20"/>
    </location>
</feature>